<proteinExistence type="predicted"/>
<dbReference type="Proteomes" id="UP000183656">
    <property type="component" value="Unassembled WGS sequence"/>
</dbReference>
<feature type="chain" id="PRO_5010361404" description="Lipoprotein" evidence="2">
    <location>
        <begin position="23"/>
        <end position="240"/>
    </location>
</feature>
<feature type="region of interest" description="Disordered" evidence="1">
    <location>
        <begin position="221"/>
        <end position="240"/>
    </location>
</feature>
<sequence length="240" mass="25711">MTHRHLAALLAAALLAGGCANLDVPRADSYPATGQKKARAVHHWDVLADDVAARVAGKIAAWPAGEHPIYVTVPDDSSFNQGFLKLLRVRLLDRGVAVSAVPTGVELEVQTQVVQHLSATPVRLPVPLPFTMLATGVGVWRDWQTHYSDRYLLPGVATAIGLGAGVALDLTQRHTQGEAAGGPTRTEVLITTALKSQDRYLAGSADMYYIEREDAALYRPEPPAVPPPLPPGKTWKVVTP</sequence>
<feature type="compositionally biased region" description="Pro residues" evidence="1">
    <location>
        <begin position="221"/>
        <end position="231"/>
    </location>
</feature>
<dbReference type="AlphaFoldDB" id="A0A1I7K4A0"/>
<gene>
    <name evidence="3" type="ORF">SAMN04489707_103721</name>
</gene>
<reference evidence="3 4" key="1">
    <citation type="submission" date="2016-10" db="EMBL/GenBank/DDBJ databases">
        <authorList>
            <person name="de Groot N.N."/>
        </authorList>
    </citation>
    <scope>NUCLEOTIDE SEQUENCE [LARGE SCALE GENOMIC DNA]</scope>
    <source>
        <strain evidence="3 4">R-24608</strain>
    </source>
</reference>
<evidence type="ECO:0000256" key="1">
    <source>
        <dbReference type="SAM" id="MobiDB-lite"/>
    </source>
</evidence>
<dbReference type="OrthoDB" id="5422230at2"/>
<name>A0A1I7K4A0_9BURK</name>
<organism evidence="3 4">
    <name type="scientific">Paenacidovorax caeni</name>
    <dbReference type="NCBI Taxonomy" id="343013"/>
    <lineage>
        <taxon>Bacteria</taxon>
        <taxon>Pseudomonadati</taxon>
        <taxon>Pseudomonadota</taxon>
        <taxon>Betaproteobacteria</taxon>
        <taxon>Burkholderiales</taxon>
        <taxon>Comamonadaceae</taxon>
        <taxon>Paenacidovorax</taxon>
    </lineage>
</organism>
<dbReference type="EMBL" id="FPBX01000037">
    <property type="protein sequence ID" value="SFU92205.1"/>
    <property type="molecule type" value="Genomic_DNA"/>
</dbReference>
<protein>
    <recommendedName>
        <fullName evidence="5">Lipoprotein</fullName>
    </recommendedName>
</protein>
<dbReference type="PROSITE" id="PS51257">
    <property type="entry name" value="PROKAR_LIPOPROTEIN"/>
    <property type="match status" value="1"/>
</dbReference>
<evidence type="ECO:0000256" key="2">
    <source>
        <dbReference type="SAM" id="SignalP"/>
    </source>
</evidence>
<dbReference type="RefSeq" id="WP_054257875.1">
    <property type="nucleotide sequence ID" value="NZ_CYIG01000062.1"/>
</dbReference>
<evidence type="ECO:0000313" key="4">
    <source>
        <dbReference type="Proteomes" id="UP000183656"/>
    </source>
</evidence>
<keyword evidence="2" id="KW-0732">Signal</keyword>
<dbReference type="STRING" id="343013.SAMN04489707_103721"/>
<feature type="signal peptide" evidence="2">
    <location>
        <begin position="1"/>
        <end position="22"/>
    </location>
</feature>
<keyword evidence="4" id="KW-1185">Reference proteome</keyword>
<evidence type="ECO:0008006" key="5">
    <source>
        <dbReference type="Google" id="ProtNLM"/>
    </source>
</evidence>
<accession>A0A1I7K4A0</accession>
<evidence type="ECO:0000313" key="3">
    <source>
        <dbReference type="EMBL" id="SFU92205.1"/>
    </source>
</evidence>